<feature type="transmembrane region" description="Helical" evidence="10">
    <location>
        <begin position="84"/>
        <end position="107"/>
    </location>
</feature>
<evidence type="ECO:0000256" key="10">
    <source>
        <dbReference type="RuleBase" id="RU366002"/>
    </source>
</evidence>
<keyword evidence="4 10" id="KW-0812">Transmembrane</keyword>
<evidence type="ECO:0000256" key="11">
    <source>
        <dbReference type="SAM" id="Coils"/>
    </source>
</evidence>
<evidence type="ECO:0000256" key="4">
    <source>
        <dbReference type="ARBA" id="ARBA00022692"/>
    </source>
</evidence>
<dbReference type="InterPro" id="IPR018422">
    <property type="entry name" value="Cation/H_exchanger_CPA1"/>
</dbReference>
<evidence type="ECO:0000256" key="3">
    <source>
        <dbReference type="ARBA" id="ARBA00022475"/>
    </source>
</evidence>
<evidence type="ECO:0000256" key="9">
    <source>
        <dbReference type="ARBA" id="ARBA00023201"/>
    </source>
</evidence>
<comment type="caution">
    <text evidence="10">Lacks conserved residue(s) required for the propagation of feature annotation.</text>
</comment>
<evidence type="ECO:0000259" key="12">
    <source>
        <dbReference type="Pfam" id="PF00999"/>
    </source>
</evidence>
<evidence type="ECO:0000256" key="7">
    <source>
        <dbReference type="ARBA" id="ARBA00023065"/>
    </source>
</evidence>
<feature type="transmembrane region" description="Helical" evidence="10">
    <location>
        <begin position="391"/>
        <end position="414"/>
    </location>
</feature>
<dbReference type="RefSeq" id="WP_100795738.1">
    <property type="nucleotide sequence ID" value="NZ_JAEOAH010000026.1"/>
</dbReference>
<feature type="domain" description="Cation/H+ exchanger transmembrane" evidence="12">
    <location>
        <begin position="11"/>
        <end position="413"/>
    </location>
</feature>
<name>A0ABS1HAY5_9BACL</name>
<accession>A0ABS1HAY5</accession>
<sequence>MDLLITILLLLVFLLLSNVIGHYIPFIPTALIQIALGVLLALFANEMTLELETEWFLLLFVAPLLYNDGRNFPKVELWKMRAPILGNAIILVLITTLVGGYFIHWLIADIPLAAAFALAAILSPTDPVAVNGIAKRIQIPEKILNLVRGESLINDASGLVAFKFAVAAVVTGYFSIKEAFLVFTYMFLVGAILGLILGIIITQLRFTLRKRGIRDIIFHSLLQLLTPFIIYFIAEDVFHASGVIAVVVGGIVHALVKGHTEELITEEQLITENAWSIVLFILNGVVFLLLGLNIPLSMTETLENPMMNNWQIIGYTIAIGSVLLIIRFIWSYAFSHYEYKRDVTQEIEKPSLEASLLTSLTGVRGAVTMAGVLSIPLLIDDGSLFPERSLILFLASSVILFTLLIATIFLPLLIDEAEILEIREGKLTFNEAKRRLLLTSVRKINSVITEANQTVAFELIDEYKMMFNQIELELNAEKLATKERKLQIKRLRLLGLKAERDYVERVQKEQNLDPDIYSACQAAFKEREKNITKPNRPKVIAILYSILLKWRTTQKKYSLNKDKRFEYFRKKKELRMLALWAGVDALKQYAKSEENPDLAYAIIFEYRKGIDKMKQSVTQNSERNDELKEKLRALLNETERIEIQKMYEAGEIDRAEEKELRRFINYIESIALYETVE</sequence>
<evidence type="ECO:0000256" key="2">
    <source>
        <dbReference type="ARBA" id="ARBA00022448"/>
    </source>
</evidence>
<comment type="function">
    <text evidence="10">Na(+)/H(+) antiporter that extrudes sodium in exchange for external protons.</text>
</comment>
<evidence type="ECO:0000256" key="8">
    <source>
        <dbReference type="ARBA" id="ARBA00023136"/>
    </source>
</evidence>
<keyword evidence="7 10" id="KW-0406">Ion transport</keyword>
<evidence type="ECO:0000313" key="13">
    <source>
        <dbReference type="EMBL" id="MBK3496242.1"/>
    </source>
</evidence>
<evidence type="ECO:0000313" key="14">
    <source>
        <dbReference type="Proteomes" id="UP000618943"/>
    </source>
</evidence>
<feature type="transmembrane region" description="Helical" evidence="10">
    <location>
        <begin position="277"/>
        <end position="298"/>
    </location>
</feature>
<keyword evidence="2 10" id="KW-0813">Transport</keyword>
<dbReference type="PANTHER" id="PTHR10110:SF86">
    <property type="entry name" value="SODIUM_HYDROGEN EXCHANGER 7"/>
    <property type="match status" value="1"/>
</dbReference>
<keyword evidence="8 10" id="KW-0472">Membrane</keyword>
<comment type="caution">
    <text evidence="13">The sequence shown here is derived from an EMBL/GenBank/DDBJ whole genome shotgun (WGS) entry which is preliminary data.</text>
</comment>
<keyword evidence="11" id="KW-0175">Coiled coil</keyword>
<organism evidence="13 14">
    <name type="scientific">Viridibacillus soli</name>
    <dbReference type="NCBI Taxonomy" id="2798301"/>
    <lineage>
        <taxon>Bacteria</taxon>
        <taxon>Bacillati</taxon>
        <taxon>Bacillota</taxon>
        <taxon>Bacilli</taxon>
        <taxon>Bacillales</taxon>
        <taxon>Caryophanaceae</taxon>
        <taxon>Viridibacillus</taxon>
    </lineage>
</organism>
<keyword evidence="5 10" id="KW-1133">Transmembrane helix</keyword>
<comment type="subcellular location">
    <subcellularLocation>
        <location evidence="1 10">Cell membrane</location>
        <topology evidence="1 10">Multi-pass membrane protein</topology>
    </subcellularLocation>
</comment>
<gene>
    <name evidence="13" type="ORF">JFL43_15500</name>
</gene>
<keyword evidence="9 10" id="KW-0739">Sodium transport</keyword>
<comment type="similarity">
    <text evidence="10">Belongs to the monovalent cation:proton antiporter 1 (CPA1) transporter (TC 2.A.36) family.</text>
</comment>
<dbReference type="Proteomes" id="UP000618943">
    <property type="component" value="Unassembled WGS sequence"/>
</dbReference>
<dbReference type="InterPro" id="IPR004705">
    <property type="entry name" value="Cation/H_exchanger_CPA1_bac"/>
</dbReference>
<evidence type="ECO:0000256" key="5">
    <source>
        <dbReference type="ARBA" id="ARBA00022989"/>
    </source>
</evidence>
<feature type="transmembrane region" description="Helical" evidence="10">
    <location>
        <begin position="354"/>
        <end position="379"/>
    </location>
</feature>
<proteinExistence type="inferred from homology"/>
<feature type="transmembrane region" description="Helical" evidence="10">
    <location>
        <begin position="216"/>
        <end position="234"/>
    </location>
</feature>
<evidence type="ECO:0000256" key="6">
    <source>
        <dbReference type="ARBA" id="ARBA00023053"/>
    </source>
</evidence>
<dbReference type="PANTHER" id="PTHR10110">
    <property type="entry name" value="SODIUM/HYDROGEN EXCHANGER"/>
    <property type="match status" value="1"/>
</dbReference>
<feature type="coiled-coil region" evidence="11">
    <location>
        <begin position="610"/>
        <end position="644"/>
    </location>
</feature>
<dbReference type="NCBIfam" id="TIGR00831">
    <property type="entry name" value="a_cpa1"/>
    <property type="match status" value="1"/>
</dbReference>
<protein>
    <submittedName>
        <fullName evidence="13">Na+/H+ antiporter</fullName>
    </submittedName>
</protein>
<feature type="transmembrane region" description="Helical" evidence="10">
    <location>
        <begin position="113"/>
        <end position="134"/>
    </location>
</feature>
<dbReference type="Pfam" id="PF00999">
    <property type="entry name" value="Na_H_Exchanger"/>
    <property type="match status" value="1"/>
</dbReference>
<keyword evidence="6 10" id="KW-0915">Sodium</keyword>
<dbReference type="InterPro" id="IPR006153">
    <property type="entry name" value="Cation/H_exchanger_TM"/>
</dbReference>
<evidence type="ECO:0000256" key="1">
    <source>
        <dbReference type="ARBA" id="ARBA00004651"/>
    </source>
</evidence>
<dbReference type="Gene3D" id="6.10.140.1330">
    <property type="match status" value="1"/>
</dbReference>
<keyword evidence="14" id="KW-1185">Reference proteome</keyword>
<feature type="transmembrane region" description="Helical" evidence="10">
    <location>
        <begin position="310"/>
        <end position="333"/>
    </location>
</feature>
<feature type="transmembrane region" description="Helical" evidence="10">
    <location>
        <begin position="240"/>
        <end position="256"/>
    </location>
</feature>
<keyword evidence="10" id="KW-0050">Antiport</keyword>
<feature type="transmembrane region" description="Helical" evidence="10">
    <location>
        <begin position="155"/>
        <end position="176"/>
    </location>
</feature>
<dbReference type="EMBL" id="JAEOAH010000026">
    <property type="protein sequence ID" value="MBK3496242.1"/>
    <property type="molecule type" value="Genomic_DNA"/>
</dbReference>
<feature type="transmembrane region" description="Helical" evidence="10">
    <location>
        <begin position="182"/>
        <end position="204"/>
    </location>
</feature>
<reference evidence="13 14" key="1">
    <citation type="submission" date="2020-12" db="EMBL/GenBank/DDBJ databases">
        <title>YIM B01967 draft genome.</title>
        <authorList>
            <person name="Yan X."/>
        </authorList>
    </citation>
    <scope>NUCLEOTIDE SEQUENCE [LARGE SCALE GENOMIC DNA]</scope>
    <source>
        <strain evidence="13 14">YIM B01967</strain>
    </source>
</reference>
<keyword evidence="3 10" id="KW-1003">Cell membrane</keyword>